<feature type="region of interest" description="Disordered" evidence="1">
    <location>
        <begin position="53"/>
        <end position="104"/>
    </location>
</feature>
<dbReference type="EMBL" id="KV417301">
    <property type="protein sequence ID" value="KZO93463.1"/>
    <property type="molecule type" value="Genomic_DNA"/>
</dbReference>
<evidence type="ECO:0000256" key="1">
    <source>
        <dbReference type="SAM" id="MobiDB-lite"/>
    </source>
</evidence>
<gene>
    <name evidence="2" type="ORF">CALVIDRAFT_539907</name>
</gene>
<proteinExistence type="predicted"/>
<sequence length="219" mass="24867">MALLQSPLLETYGTLLLLKETLEKAKKNTILGTHVQKSKIEQTITKLESEVKESLKRKRHVPTKAPVSKMQRRGRHDVPRSRSWHRRREEEESADELDFERPGGKATLTDDDIYSLARWLASAEGRRYWGKQEQLDWAGFAKIVGASCRVLSRIRPLRSKRIPSATGAAGAIGISPIRDARLGLIYSLRSTRKSLMTKKKGHSVPVKTSTKTRKRSRTQ</sequence>
<accession>A0A167JCR4</accession>
<reference evidence="2 3" key="1">
    <citation type="journal article" date="2016" name="Mol. Biol. Evol.">
        <title>Comparative Genomics of Early-Diverging Mushroom-Forming Fungi Provides Insights into the Origins of Lignocellulose Decay Capabilities.</title>
        <authorList>
            <person name="Nagy L.G."/>
            <person name="Riley R."/>
            <person name="Tritt A."/>
            <person name="Adam C."/>
            <person name="Daum C."/>
            <person name="Floudas D."/>
            <person name="Sun H."/>
            <person name="Yadav J.S."/>
            <person name="Pangilinan J."/>
            <person name="Larsson K.H."/>
            <person name="Matsuura K."/>
            <person name="Barry K."/>
            <person name="Labutti K."/>
            <person name="Kuo R."/>
            <person name="Ohm R.A."/>
            <person name="Bhattacharya S.S."/>
            <person name="Shirouzu T."/>
            <person name="Yoshinaga Y."/>
            <person name="Martin F.M."/>
            <person name="Grigoriev I.V."/>
            <person name="Hibbett D.S."/>
        </authorList>
    </citation>
    <scope>NUCLEOTIDE SEQUENCE [LARGE SCALE GENOMIC DNA]</scope>
    <source>
        <strain evidence="2 3">TUFC12733</strain>
    </source>
</reference>
<dbReference type="AlphaFoldDB" id="A0A167JCR4"/>
<protein>
    <submittedName>
        <fullName evidence="2">Uncharacterized protein</fullName>
    </submittedName>
</protein>
<organism evidence="2 3">
    <name type="scientific">Calocera viscosa (strain TUFC12733)</name>
    <dbReference type="NCBI Taxonomy" id="1330018"/>
    <lineage>
        <taxon>Eukaryota</taxon>
        <taxon>Fungi</taxon>
        <taxon>Dikarya</taxon>
        <taxon>Basidiomycota</taxon>
        <taxon>Agaricomycotina</taxon>
        <taxon>Dacrymycetes</taxon>
        <taxon>Dacrymycetales</taxon>
        <taxon>Dacrymycetaceae</taxon>
        <taxon>Calocera</taxon>
    </lineage>
</organism>
<keyword evidence="3" id="KW-1185">Reference proteome</keyword>
<name>A0A167JCR4_CALVF</name>
<feature type="region of interest" description="Disordered" evidence="1">
    <location>
        <begin position="195"/>
        <end position="219"/>
    </location>
</feature>
<evidence type="ECO:0000313" key="3">
    <source>
        <dbReference type="Proteomes" id="UP000076738"/>
    </source>
</evidence>
<evidence type="ECO:0000313" key="2">
    <source>
        <dbReference type="EMBL" id="KZO93463.1"/>
    </source>
</evidence>
<feature type="compositionally biased region" description="Basic residues" evidence="1">
    <location>
        <begin position="210"/>
        <end position="219"/>
    </location>
</feature>
<dbReference type="Proteomes" id="UP000076738">
    <property type="component" value="Unassembled WGS sequence"/>
</dbReference>